<dbReference type="SUPFAM" id="SSF51419">
    <property type="entry name" value="PLP-binding barrel"/>
    <property type="match status" value="1"/>
</dbReference>
<evidence type="ECO:0000256" key="2">
    <source>
        <dbReference type="ARBA" id="ARBA00022898"/>
    </source>
</evidence>
<dbReference type="RefSeq" id="WP_068748007.1">
    <property type="nucleotide sequence ID" value="NZ_LOHZ01000023.1"/>
</dbReference>
<evidence type="ECO:0000313" key="7">
    <source>
        <dbReference type="Proteomes" id="UP000075737"/>
    </source>
</evidence>
<dbReference type="GO" id="GO:0005829">
    <property type="term" value="C:cytosol"/>
    <property type="evidence" value="ECO:0007669"/>
    <property type="project" value="TreeGrafter"/>
</dbReference>
<organism evidence="6 7">
    <name type="scientific">Thermovenabulum gondwanense</name>
    <dbReference type="NCBI Taxonomy" id="520767"/>
    <lineage>
        <taxon>Bacteria</taxon>
        <taxon>Bacillati</taxon>
        <taxon>Bacillota</taxon>
        <taxon>Clostridia</taxon>
        <taxon>Thermosediminibacterales</taxon>
        <taxon>Thermosediminibacteraceae</taxon>
        <taxon>Thermovenabulum</taxon>
    </lineage>
</organism>
<keyword evidence="3" id="KW-0413">Isomerase</keyword>
<feature type="domain" description="YhfX-like C-terminal" evidence="5">
    <location>
        <begin position="278"/>
        <end position="378"/>
    </location>
</feature>
<keyword evidence="2" id="KW-0663">Pyridoxal phosphate</keyword>
<evidence type="ECO:0000256" key="3">
    <source>
        <dbReference type="ARBA" id="ARBA00023235"/>
    </source>
</evidence>
<gene>
    <name evidence="6" type="ORF">ATZ99_08580</name>
</gene>
<comment type="cofactor">
    <cofactor evidence="1">
        <name>pyridoxal 5'-phosphate</name>
        <dbReference type="ChEBI" id="CHEBI:597326"/>
    </cofactor>
</comment>
<dbReference type="InterPro" id="IPR001608">
    <property type="entry name" value="Ala_racemase_N"/>
</dbReference>
<proteinExistence type="predicted"/>
<protein>
    <submittedName>
        <fullName evidence="6">Uncharacterized protein</fullName>
    </submittedName>
</protein>
<dbReference type="EMBL" id="LOHZ01000023">
    <property type="protein sequence ID" value="KYO67040.1"/>
    <property type="molecule type" value="Genomic_DNA"/>
</dbReference>
<dbReference type="PATRIC" id="fig|520767.4.peg.953"/>
<dbReference type="Pfam" id="PF21279">
    <property type="entry name" value="YhfX-like_C"/>
    <property type="match status" value="1"/>
</dbReference>
<evidence type="ECO:0000259" key="4">
    <source>
        <dbReference type="Pfam" id="PF01168"/>
    </source>
</evidence>
<dbReference type="InterPro" id="IPR029066">
    <property type="entry name" value="PLP-binding_barrel"/>
</dbReference>
<dbReference type="GO" id="GO:0008784">
    <property type="term" value="F:alanine racemase activity"/>
    <property type="evidence" value="ECO:0007669"/>
    <property type="project" value="TreeGrafter"/>
</dbReference>
<dbReference type="Proteomes" id="UP000075737">
    <property type="component" value="Unassembled WGS sequence"/>
</dbReference>
<accession>A0A162MRW3</accession>
<reference evidence="6 7" key="1">
    <citation type="submission" date="2015-12" db="EMBL/GenBank/DDBJ databases">
        <title>Draft genome of Thermovenabulum gondwanense isolated from a red thermophilic microbial mat colonisisng an outflow channel of a bore well.</title>
        <authorList>
            <person name="Patel B.K."/>
        </authorList>
    </citation>
    <scope>NUCLEOTIDE SEQUENCE [LARGE SCALE GENOMIC DNA]</scope>
    <source>
        <strain evidence="6 7">R270</strain>
    </source>
</reference>
<dbReference type="AlphaFoldDB" id="A0A162MRW3"/>
<evidence type="ECO:0000313" key="6">
    <source>
        <dbReference type="EMBL" id="KYO67040.1"/>
    </source>
</evidence>
<sequence length="398" mass="44921">MFLNMVIERNPQLIIEVTKLHRDGVIEPNTYVLDVDSIYENARLIKETADKYNISLYYMTKQFGRNPIISKIIEKAGIDKAVAVDFDEARVLFDNGLKIGHIGHLVQVPKNDIKLSLLMKPEVITCFSYEKAKEISDNAKELGITQDILLRVIDENDVIYPGQEGGIFRGKLKETVHHILKLKNIKIAGITSFPCLLYDYEKKEITPTHNIYTLLKAKEILNEMGLEIWQVNGPSATCCNSIPLLNKYGITHGEPGHALLGTTPLHAYTKQPEKPAIVYVSEISHVNNGKAYCYGGGFYPRSNVKYALVSNNPEDILDRLFDVEELPPESIDYYGSILLNNRKVNVGDTVIYSFRTQIFVTRAKVALLEGLSSGKPKLTYIFDSKGNLLKDLRKKDNK</sequence>
<dbReference type="InterPro" id="IPR000821">
    <property type="entry name" value="Ala_racemase"/>
</dbReference>
<dbReference type="PANTHER" id="PTHR30511">
    <property type="entry name" value="ALANINE RACEMASE"/>
    <property type="match status" value="1"/>
</dbReference>
<evidence type="ECO:0000256" key="1">
    <source>
        <dbReference type="ARBA" id="ARBA00001933"/>
    </source>
</evidence>
<dbReference type="CDD" id="cd06811">
    <property type="entry name" value="PLPDE_III_yhfX_like"/>
    <property type="match status" value="1"/>
</dbReference>
<dbReference type="Pfam" id="PF01168">
    <property type="entry name" value="Ala_racemase_N"/>
    <property type="match status" value="1"/>
</dbReference>
<name>A0A162MRW3_9FIRM</name>
<dbReference type="OrthoDB" id="3189402at2"/>
<keyword evidence="7" id="KW-1185">Reference proteome</keyword>
<feature type="domain" description="Alanine racemase N-terminal" evidence="4">
    <location>
        <begin position="34"/>
        <end position="264"/>
    </location>
</feature>
<dbReference type="GO" id="GO:0030170">
    <property type="term" value="F:pyridoxal phosphate binding"/>
    <property type="evidence" value="ECO:0007669"/>
    <property type="project" value="TreeGrafter"/>
</dbReference>
<dbReference type="PANTHER" id="PTHR30511:SF3">
    <property type="entry name" value="LYSINE RACEMASE"/>
    <property type="match status" value="1"/>
</dbReference>
<dbReference type="InterPro" id="IPR048449">
    <property type="entry name" value="YhfX-like_C"/>
</dbReference>
<evidence type="ECO:0000259" key="5">
    <source>
        <dbReference type="Pfam" id="PF21279"/>
    </source>
</evidence>
<comment type="caution">
    <text evidence="6">The sequence shown here is derived from an EMBL/GenBank/DDBJ whole genome shotgun (WGS) entry which is preliminary data.</text>
</comment>
<dbReference type="STRING" id="520767.ATZ99_08580"/>
<dbReference type="Gene3D" id="2.40.37.30">
    <property type="match status" value="2"/>
</dbReference>